<gene>
    <name evidence="1" type="ORF">FA95DRAFT_1568198</name>
</gene>
<proteinExistence type="predicted"/>
<dbReference type="EMBL" id="MU275838">
    <property type="protein sequence ID" value="KAI0053828.1"/>
    <property type="molecule type" value="Genomic_DNA"/>
</dbReference>
<dbReference type="Proteomes" id="UP000814033">
    <property type="component" value="Unassembled WGS sequence"/>
</dbReference>
<accession>A0ACB8SD99</accession>
<organism evidence="1 2">
    <name type="scientific">Auriscalpium vulgare</name>
    <dbReference type="NCBI Taxonomy" id="40419"/>
    <lineage>
        <taxon>Eukaryota</taxon>
        <taxon>Fungi</taxon>
        <taxon>Dikarya</taxon>
        <taxon>Basidiomycota</taxon>
        <taxon>Agaricomycotina</taxon>
        <taxon>Agaricomycetes</taxon>
        <taxon>Russulales</taxon>
        <taxon>Auriscalpiaceae</taxon>
        <taxon>Auriscalpium</taxon>
    </lineage>
</organism>
<keyword evidence="2" id="KW-1185">Reference proteome</keyword>
<evidence type="ECO:0000313" key="1">
    <source>
        <dbReference type="EMBL" id="KAI0053828.1"/>
    </source>
</evidence>
<reference evidence="1" key="1">
    <citation type="submission" date="2021-02" db="EMBL/GenBank/DDBJ databases">
        <authorList>
            <consortium name="DOE Joint Genome Institute"/>
            <person name="Ahrendt S."/>
            <person name="Looney B.P."/>
            <person name="Miyauchi S."/>
            <person name="Morin E."/>
            <person name="Drula E."/>
            <person name="Courty P.E."/>
            <person name="Chicoki N."/>
            <person name="Fauchery L."/>
            <person name="Kohler A."/>
            <person name="Kuo A."/>
            <person name="Labutti K."/>
            <person name="Pangilinan J."/>
            <person name="Lipzen A."/>
            <person name="Riley R."/>
            <person name="Andreopoulos W."/>
            <person name="He G."/>
            <person name="Johnson J."/>
            <person name="Barry K.W."/>
            <person name="Grigoriev I.V."/>
            <person name="Nagy L."/>
            <person name="Hibbett D."/>
            <person name="Henrissat B."/>
            <person name="Matheny P.B."/>
            <person name="Labbe J."/>
            <person name="Martin F."/>
        </authorList>
    </citation>
    <scope>NUCLEOTIDE SEQUENCE</scope>
    <source>
        <strain evidence="1">FP105234-sp</strain>
    </source>
</reference>
<comment type="caution">
    <text evidence="1">The sequence shown here is derived from an EMBL/GenBank/DDBJ whole genome shotgun (WGS) entry which is preliminary data.</text>
</comment>
<protein>
    <submittedName>
        <fullName evidence="1">Uncharacterized protein</fullName>
    </submittedName>
</protein>
<name>A0ACB8SD99_9AGAM</name>
<evidence type="ECO:0000313" key="2">
    <source>
        <dbReference type="Proteomes" id="UP000814033"/>
    </source>
</evidence>
<reference evidence="1" key="2">
    <citation type="journal article" date="2022" name="New Phytol.">
        <title>Evolutionary transition to the ectomycorrhizal habit in the genomes of a hyperdiverse lineage of mushroom-forming fungi.</title>
        <authorList>
            <person name="Looney B."/>
            <person name="Miyauchi S."/>
            <person name="Morin E."/>
            <person name="Drula E."/>
            <person name="Courty P.E."/>
            <person name="Kohler A."/>
            <person name="Kuo A."/>
            <person name="LaButti K."/>
            <person name="Pangilinan J."/>
            <person name="Lipzen A."/>
            <person name="Riley R."/>
            <person name="Andreopoulos W."/>
            <person name="He G."/>
            <person name="Johnson J."/>
            <person name="Nolan M."/>
            <person name="Tritt A."/>
            <person name="Barry K.W."/>
            <person name="Grigoriev I.V."/>
            <person name="Nagy L.G."/>
            <person name="Hibbett D."/>
            <person name="Henrissat B."/>
            <person name="Matheny P.B."/>
            <person name="Labbe J."/>
            <person name="Martin F.M."/>
        </authorList>
    </citation>
    <scope>NUCLEOTIDE SEQUENCE</scope>
    <source>
        <strain evidence="1">FP105234-sp</strain>
    </source>
</reference>
<sequence length="243" mass="27413">MFFPRPAPSRLLRGCLSSACHLAHSSHMRSRPAEPAESAERPVPSASTDKGKAKEDVTVDADGDIKMEDAPVVPDKIPEARAIPTGPRNSGKAFAPPAQHPPPVITNAKARADWRRPTQPSPAQASPSTPIRVEPDAKKEETITERLIRLSQERDSKWVGYHETMRAVRRAEHEFAMVALDLQAARERRRMTAAQLKLAQEVRRLRKKTYRGMKVSLHKTAYWGMKVRLHKKEMKARRLRKTT</sequence>